<proteinExistence type="predicted"/>
<evidence type="ECO:0000256" key="1">
    <source>
        <dbReference type="SAM" id="MobiDB-lite"/>
    </source>
</evidence>
<feature type="compositionally biased region" description="Low complexity" evidence="1">
    <location>
        <begin position="254"/>
        <end position="273"/>
    </location>
</feature>
<accession>A0AAV9UT67</accession>
<feature type="compositionally biased region" description="Basic and acidic residues" evidence="1">
    <location>
        <begin position="132"/>
        <end position="146"/>
    </location>
</feature>
<dbReference type="EMBL" id="JAVHNS010000007">
    <property type="protein sequence ID" value="KAK6349170.1"/>
    <property type="molecule type" value="Genomic_DNA"/>
</dbReference>
<feature type="compositionally biased region" description="Acidic residues" evidence="1">
    <location>
        <begin position="227"/>
        <end position="238"/>
    </location>
</feature>
<gene>
    <name evidence="2" type="ORF">TWF730_009921</name>
</gene>
<organism evidence="2 3">
    <name type="scientific">Orbilia blumenaviensis</name>
    <dbReference type="NCBI Taxonomy" id="1796055"/>
    <lineage>
        <taxon>Eukaryota</taxon>
        <taxon>Fungi</taxon>
        <taxon>Dikarya</taxon>
        <taxon>Ascomycota</taxon>
        <taxon>Pezizomycotina</taxon>
        <taxon>Orbiliomycetes</taxon>
        <taxon>Orbiliales</taxon>
        <taxon>Orbiliaceae</taxon>
        <taxon>Orbilia</taxon>
    </lineage>
</organism>
<evidence type="ECO:0000313" key="3">
    <source>
        <dbReference type="Proteomes" id="UP001373714"/>
    </source>
</evidence>
<comment type="caution">
    <text evidence="2">The sequence shown here is derived from an EMBL/GenBank/DDBJ whole genome shotgun (WGS) entry which is preliminary data.</text>
</comment>
<evidence type="ECO:0000313" key="2">
    <source>
        <dbReference type="EMBL" id="KAK6349170.1"/>
    </source>
</evidence>
<feature type="region of interest" description="Disordered" evidence="1">
    <location>
        <begin position="132"/>
        <end position="156"/>
    </location>
</feature>
<reference evidence="2 3" key="1">
    <citation type="submission" date="2019-10" db="EMBL/GenBank/DDBJ databases">
        <authorList>
            <person name="Palmer J.M."/>
        </authorList>
    </citation>
    <scope>NUCLEOTIDE SEQUENCE [LARGE SCALE GENOMIC DNA]</scope>
    <source>
        <strain evidence="2 3">TWF730</strain>
    </source>
</reference>
<feature type="compositionally biased region" description="Low complexity" evidence="1">
    <location>
        <begin position="205"/>
        <end position="215"/>
    </location>
</feature>
<feature type="compositionally biased region" description="Basic residues" evidence="1">
    <location>
        <begin position="362"/>
        <end position="372"/>
    </location>
</feature>
<name>A0AAV9UT67_9PEZI</name>
<feature type="region of interest" description="Disordered" evidence="1">
    <location>
        <begin position="205"/>
        <end position="287"/>
    </location>
</feature>
<dbReference type="Proteomes" id="UP001373714">
    <property type="component" value="Unassembled WGS sequence"/>
</dbReference>
<feature type="region of interest" description="Disordered" evidence="1">
    <location>
        <begin position="327"/>
        <end position="372"/>
    </location>
</feature>
<dbReference type="AlphaFoldDB" id="A0AAV9UT67"/>
<keyword evidence="3" id="KW-1185">Reference proteome</keyword>
<feature type="compositionally biased region" description="Basic residues" evidence="1">
    <location>
        <begin position="274"/>
        <end position="283"/>
    </location>
</feature>
<sequence length="372" mass="40275">MAATPPPRSPIECPGAPLWPAKYEQPHEVRRSTRIAAAGQKSKGEPSTPRRDHRITPPPTAKKDKSTAGRNLFGGNAPQTPMKKKSAMPATPVSVAKSAKAASLISKFSLDQRSDNPITIFEDSNARLPEAIGDHEDDIFKTEKESKRRKVTISDEFVPPTSEGMFVVQRGRRMWKAFEETSVFEGPPPRKNLFANYPKVSKAKAQAQAQVQAEVPMPEDTLPPLATDDEETEREDSPEPSTRIVRFQEAGIKASPSASTVSTSTTTRSVATPKKPRTPRHAKKGIDIDTAFMTPPETLGRVHTIDIGDTGNSSRTAVKRKLSYAAAGLATPEATPAKKRGKAASGAPIPRTDDPFASSPTRTRRGSGKSRV</sequence>
<protein>
    <submittedName>
        <fullName evidence="2">Uncharacterized protein</fullName>
    </submittedName>
</protein>
<feature type="region of interest" description="Disordered" evidence="1">
    <location>
        <begin position="1"/>
        <end position="98"/>
    </location>
</feature>